<keyword evidence="1" id="KW-0472">Membrane</keyword>
<sequence length="71" mass="7248">MNVVSLILRELAGMFVDDEFLALAVLAVVAVAAGLASWLAAPPLLVGGVLLVGCVTVVVFSVLNSSGNHRT</sequence>
<protein>
    <submittedName>
        <fullName evidence="2">Uncharacterized protein</fullName>
    </submittedName>
</protein>
<dbReference type="RefSeq" id="WP_269906750.1">
    <property type="nucleotide sequence ID" value="NZ_JAPFQA010000008.1"/>
</dbReference>
<feature type="transmembrane region" description="Helical" evidence="1">
    <location>
        <begin position="20"/>
        <end position="39"/>
    </location>
</feature>
<evidence type="ECO:0000313" key="3">
    <source>
        <dbReference type="Proteomes" id="UP001152178"/>
    </source>
</evidence>
<dbReference type="EMBL" id="JAPFQA010000008">
    <property type="protein sequence ID" value="MCZ8546394.1"/>
    <property type="molecule type" value="Genomic_DNA"/>
</dbReference>
<keyword evidence="1" id="KW-0812">Transmembrane</keyword>
<keyword evidence="1" id="KW-1133">Transmembrane helix</keyword>
<accession>A0ABT4QY10</accession>
<proteinExistence type="predicted"/>
<feature type="transmembrane region" description="Helical" evidence="1">
    <location>
        <begin position="45"/>
        <end position="63"/>
    </location>
</feature>
<organism evidence="2 3">
    <name type="scientific">Mesorhizobium qingshengii</name>
    <dbReference type="NCBI Taxonomy" id="1165689"/>
    <lineage>
        <taxon>Bacteria</taxon>
        <taxon>Pseudomonadati</taxon>
        <taxon>Pseudomonadota</taxon>
        <taxon>Alphaproteobacteria</taxon>
        <taxon>Hyphomicrobiales</taxon>
        <taxon>Phyllobacteriaceae</taxon>
        <taxon>Mesorhizobium</taxon>
    </lineage>
</organism>
<evidence type="ECO:0000256" key="1">
    <source>
        <dbReference type="SAM" id="Phobius"/>
    </source>
</evidence>
<gene>
    <name evidence="2" type="ORF">OOJ09_19575</name>
</gene>
<dbReference type="Proteomes" id="UP001152178">
    <property type="component" value="Unassembled WGS sequence"/>
</dbReference>
<name>A0ABT4QY10_9HYPH</name>
<evidence type="ECO:0000313" key="2">
    <source>
        <dbReference type="EMBL" id="MCZ8546394.1"/>
    </source>
</evidence>
<reference evidence="2" key="1">
    <citation type="submission" date="2022-11" db="EMBL/GenBank/DDBJ databases">
        <authorList>
            <person name="Coimbra C."/>
        </authorList>
    </citation>
    <scope>NUCLEOTIDE SEQUENCE</scope>
    <source>
        <strain evidence="2">Jales19</strain>
    </source>
</reference>
<comment type="caution">
    <text evidence="2">The sequence shown here is derived from an EMBL/GenBank/DDBJ whole genome shotgun (WGS) entry which is preliminary data.</text>
</comment>
<keyword evidence="3" id="KW-1185">Reference proteome</keyword>